<sequence length="1185" mass="130747">MISTGGDSGFVEPAPRQPQSDTQAIASSSCVTLDATQTTIAGTRIDLTSRTSSSEGSAAPDAPEETCADQFDAHAKVNGDTAHIKPTPPRTSAPPRTKIFLKSNSPDVPLRVRVPSEFTHTLAKKLQIAIRAHGGVIESRLGKADLILVDPQMASLSKKLLREANQIGQPIPVVTYDYIQDSVAQSERLDVNDPKYKFDGTQPLLPPVVNPVPTSRSLNGRNPFTEADRQAIILFFIDKPEATWSLNAAAKELAKLIPTHTRTSFQSYLQANFEKGWNLKNEVLKARQAALDAEPSELQARILRSQYTASPSLVEQSAPSDGSHRTSSEVREEDVAGTSSPRARHSADADEQKSASADQQDDLEVRQPNPGSIIHDVERSPTKTNHPVDYALSSHQYPGTSPILPGSSQASLELAPGQRLMIPNSPSVDEESDPGVYSATMLSQIRQAESSALKSSQDIKRKRKQKREIRRASRSGSSSEGPELDQLTTASVIGPEADQERAERSESPEWEGSRRLDRKKREKDTALPKASRAKFTKDDQRTLATALVRLFREHGRETLASNQDAVLAEPPDVFWDKLAVANLSHSAASWRSHYLKNRNTYREMVDLIIEDENEDEGEGEGEGENDAEQEVANVTSQRVEEQDQDAETPNSATSIAEDPACSPNSPYVIQTSPAQSVGGSQRSRRSNLLSYPSDGIVVMVPHQPAKDLQHDLHAKSELLAKKQWAEKLSPPPMEEEEDGDRMQVEAEIDAIGDGHRNPQSDSQYVELSLRDDSLISQGQPETHQADASMDSSHDTDFLKESASEAALIEEFANEPSVLGIADVDPVLANQGHPPPKLSAKGRQSGLVDAGTPVLPQHRDAPFYDFTIDSDEEQHIREARSRPSLPNMRHRREAKSAGRHGSPISTDEVLRHFATPTRTHKQSSDLRARPPTRENQGDRADRTREWARSVSATPSSALPNRMSSVKPIVVDVSPRKHANRIDYRTLISPGRATNLSPLIQQGGPQRSRRDPAGQDPGVLAVASSSATRTRQEGASASQERRNTRTGIEAARLQYREEVERFQNDFGLDKEQLRSILMRFKANVKDARNYIVSWLYDMEQIYGINADVGFEYVKTSQGDFKQAENFLRLAGITRESSVQDRMAGERSSSASHSVVPLKRTVRRSDKPISGRMGREDRLGEPSKRYRR</sequence>
<proteinExistence type="predicted"/>
<feature type="compositionally biased region" description="Polar residues" evidence="1">
    <location>
        <begin position="17"/>
        <end position="26"/>
    </location>
</feature>
<feature type="region of interest" description="Disordered" evidence="1">
    <location>
        <begin position="79"/>
        <end position="98"/>
    </location>
</feature>
<feature type="compositionally biased region" description="Basic and acidic residues" evidence="1">
    <location>
        <begin position="1160"/>
        <end position="1185"/>
    </location>
</feature>
<organism evidence="3">
    <name type="scientific">Melanopsichium pennsylvanicum 4</name>
    <dbReference type="NCBI Taxonomy" id="1398559"/>
    <lineage>
        <taxon>Eukaryota</taxon>
        <taxon>Fungi</taxon>
        <taxon>Dikarya</taxon>
        <taxon>Basidiomycota</taxon>
        <taxon>Ustilaginomycotina</taxon>
        <taxon>Ustilaginomycetes</taxon>
        <taxon>Ustilaginales</taxon>
        <taxon>Ustilaginaceae</taxon>
        <taxon>Melanopsichium</taxon>
    </lineage>
</organism>
<feature type="domain" description="BRCT" evidence="2">
    <location>
        <begin position="125"/>
        <end position="196"/>
    </location>
</feature>
<feature type="compositionally biased region" description="Basic and acidic residues" evidence="1">
    <location>
        <begin position="921"/>
        <end position="946"/>
    </location>
</feature>
<name>A0A077R7L1_9BASI</name>
<feature type="region of interest" description="Disordered" evidence="1">
    <location>
        <begin position="310"/>
        <end position="388"/>
    </location>
</feature>
<feature type="compositionally biased region" description="Acidic residues" evidence="1">
    <location>
        <begin position="613"/>
        <end position="629"/>
    </location>
</feature>
<feature type="region of interest" description="Disordered" evidence="1">
    <location>
        <begin position="43"/>
        <end position="64"/>
    </location>
</feature>
<feature type="compositionally biased region" description="Basic and acidic residues" evidence="1">
    <location>
        <begin position="322"/>
        <end position="334"/>
    </location>
</feature>
<feature type="compositionally biased region" description="Polar residues" evidence="1">
    <location>
        <begin position="43"/>
        <end position="56"/>
    </location>
</feature>
<feature type="compositionally biased region" description="Polar residues" evidence="1">
    <location>
        <begin position="662"/>
        <end position="674"/>
    </location>
</feature>
<evidence type="ECO:0000259" key="2">
    <source>
        <dbReference type="PROSITE" id="PS50172"/>
    </source>
</evidence>
<feature type="region of interest" description="Disordered" evidence="1">
    <location>
        <begin position="448"/>
        <end position="536"/>
    </location>
</feature>
<dbReference type="AlphaFoldDB" id="A0A077R7L1"/>
<dbReference type="PROSITE" id="PS50172">
    <property type="entry name" value="BRCT"/>
    <property type="match status" value="1"/>
</dbReference>
<feature type="compositionally biased region" description="Basic and acidic residues" evidence="1">
    <location>
        <begin position="498"/>
        <end position="515"/>
    </location>
</feature>
<feature type="region of interest" description="Disordered" evidence="1">
    <location>
        <begin position="723"/>
        <end position="766"/>
    </location>
</feature>
<reference evidence="3" key="1">
    <citation type="journal article" date="2014" name="Genome Biol. Evol.">
        <title>Gene Loss Rather Than Gene Gain Is Associated with a Host Jump from Monocots to Dicots in the Smut Fungus Melanopsichium pennsylvanicum.</title>
        <authorList>
            <person name="Sharma R."/>
            <person name="Mishra B."/>
            <person name="Runge F."/>
            <person name="Thines M."/>
        </authorList>
    </citation>
    <scope>NUCLEOTIDE SEQUENCE</scope>
    <source>
        <strain evidence="3">4</strain>
    </source>
</reference>
<dbReference type="Gene3D" id="3.40.50.10190">
    <property type="entry name" value="BRCT domain"/>
    <property type="match status" value="1"/>
</dbReference>
<feature type="region of interest" description="Disordered" evidence="1">
    <location>
        <begin position="991"/>
        <end position="1043"/>
    </location>
</feature>
<feature type="region of interest" description="Disordered" evidence="1">
    <location>
        <begin position="878"/>
        <end position="959"/>
    </location>
</feature>
<feature type="compositionally biased region" description="Polar residues" evidence="1">
    <location>
        <begin position="949"/>
        <end position="959"/>
    </location>
</feature>
<dbReference type="InterPro" id="IPR001357">
    <property type="entry name" value="BRCT_dom"/>
</dbReference>
<evidence type="ECO:0000313" key="3">
    <source>
        <dbReference type="EMBL" id="CDI55173.1"/>
    </source>
</evidence>
<feature type="compositionally biased region" description="Polar residues" evidence="1">
    <location>
        <begin position="310"/>
        <end position="320"/>
    </location>
</feature>
<protein>
    <recommendedName>
        <fullName evidence="2">BRCT domain-containing protein</fullName>
    </recommendedName>
</protein>
<feature type="region of interest" description="Disordered" evidence="1">
    <location>
        <begin position="1136"/>
        <end position="1185"/>
    </location>
</feature>
<feature type="compositionally biased region" description="Polar residues" evidence="1">
    <location>
        <begin position="1021"/>
        <end position="1036"/>
    </location>
</feature>
<dbReference type="EMBL" id="HG529639">
    <property type="protein sequence ID" value="CDI55173.1"/>
    <property type="molecule type" value="Genomic_DNA"/>
</dbReference>
<dbReference type="SUPFAM" id="SSF52113">
    <property type="entry name" value="BRCT domain"/>
    <property type="match status" value="1"/>
</dbReference>
<evidence type="ECO:0000256" key="1">
    <source>
        <dbReference type="SAM" id="MobiDB-lite"/>
    </source>
</evidence>
<feature type="region of interest" description="Disordered" evidence="1">
    <location>
        <begin position="613"/>
        <end position="687"/>
    </location>
</feature>
<feature type="region of interest" description="Disordered" evidence="1">
    <location>
        <begin position="1"/>
        <end position="26"/>
    </location>
</feature>
<accession>A0A077R7L1</accession>
<feature type="compositionally biased region" description="Basic residues" evidence="1">
    <location>
        <begin position="460"/>
        <end position="473"/>
    </location>
</feature>
<feature type="compositionally biased region" description="Polar residues" evidence="1">
    <location>
        <begin position="991"/>
        <end position="1003"/>
    </location>
</feature>
<dbReference type="InterPro" id="IPR036420">
    <property type="entry name" value="BRCT_dom_sf"/>
</dbReference>